<feature type="transmembrane region" description="Helical" evidence="2">
    <location>
        <begin position="267"/>
        <end position="292"/>
    </location>
</feature>
<evidence type="ECO:0000313" key="4">
    <source>
        <dbReference type="EMBL" id="UJF32746.1"/>
    </source>
</evidence>
<feature type="transmembrane region" description="Helical" evidence="2">
    <location>
        <begin position="122"/>
        <end position="140"/>
    </location>
</feature>
<feature type="compositionally biased region" description="Pro residues" evidence="1">
    <location>
        <begin position="240"/>
        <end position="256"/>
    </location>
</feature>
<evidence type="ECO:0000313" key="5">
    <source>
        <dbReference type="Proteomes" id="UP001649230"/>
    </source>
</evidence>
<keyword evidence="2" id="KW-0812">Transmembrane</keyword>
<dbReference type="Proteomes" id="UP001649230">
    <property type="component" value="Chromosome"/>
</dbReference>
<accession>A0ABY3SHS0</accession>
<evidence type="ECO:0000256" key="1">
    <source>
        <dbReference type="SAM" id="MobiDB-lite"/>
    </source>
</evidence>
<feature type="region of interest" description="Disordered" evidence="1">
    <location>
        <begin position="236"/>
        <end position="257"/>
    </location>
</feature>
<organism evidence="4 5">
    <name type="scientific">Paenibacillus hexagrammi</name>
    <dbReference type="NCBI Taxonomy" id="2908839"/>
    <lineage>
        <taxon>Bacteria</taxon>
        <taxon>Bacillati</taxon>
        <taxon>Bacillota</taxon>
        <taxon>Bacilli</taxon>
        <taxon>Bacillales</taxon>
        <taxon>Paenibacillaceae</taxon>
        <taxon>Paenibacillus</taxon>
    </lineage>
</organism>
<dbReference type="InterPro" id="IPR025403">
    <property type="entry name" value="TgpA-like_C"/>
</dbReference>
<feature type="transmembrane region" description="Helical" evidence="2">
    <location>
        <begin position="68"/>
        <end position="87"/>
    </location>
</feature>
<keyword evidence="2" id="KW-0472">Membrane</keyword>
<proteinExistence type="predicted"/>
<feature type="transmembrane region" description="Helical" evidence="2">
    <location>
        <begin position="93"/>
        <end position="110"/>
    </location>
</feature>
<reference evidence="4 5" key="1">
    <citation type="journal article" date="2024" name="Int. J. Syst. Evol. Microbiol.">
        <title>Paenibacillus hexagrammi sp. nov., a novel bacterium isolated from the gut content of Hexagrammos agrammus.</title>
        <authorList>
            <person name="Jung H.K."/>
            <person name="Kim D.G."/>
            <person name="Zin H."/>
            <person name="Park J."/>
            <person name="Jung H."/>
            <person name="Kim Y.O."/>
            <person name="Kong H.J."/>
            <person name="Kim J.W."/>
            <person name="Kim Y.S."/>
        </authorList>
    </citation>
    <scope>NUCLEOTIDE SEQUENCE [LARGE SCALE GENOMIC DNA]</scope>
    <source>
        <strain evidence="4 5">YPD9-1</strain>
    </source>
</reference>
<feature type="transmembrane region" description="Helical" evidence="2">
    <location>
        <begin position="195"/>
        <end position="213"/>
    </location>
</feature>
<feature type="transmembrane region" description="Helical" evidence="2">
    <location>
        <begin position="146"/>
        <end position="165"/>
    </location>
</feature>
<feature type="transmembrane region" description="Helical" evidence="2">
    <location>
        <begin position="41"/>
        <end position="61"/>
    </location>
</feature>
<dbReference type="Pfam" id="PF13559">
    <property type="entry name" value="DUF4129"/>
    <property type="match status" value="1"/>
</dbReference>
<keyword evidence="2" id="KW-1133">Transmembrane helix</keyword>
<dbReference type="RefSeq" id="WP_235119089.1">
    <property type="nucleotide sequence ID" value="NZ_CP090978.1"/>
</dbReference>
<gene>
    <name evidence="4" type="ORF">L0M14_24540</name>
</gene>
<evidence type="ECO:0000256" key="2">
    <source>
        <dbReference type="SAM" id="Phobius"/>
    </source>
</evidence>
<protein>
    <submittedName>
        <fullName evidence="4">DUF4129 domain-containing protein</fullName>
    </submittedName>
</protein>
<feature type="domain" description="Protein-glutamine gamma-glutamyltransferase-like C-terminal" evidence="3">
    <location>
        <begin position="370"/>
        <end position="437"/>
    </location>
</feature>
<evidence type="ECO:0000259" key="3">
    <source>
        <dbReference type="Pfam" id="PF13559"/>
    </source>
</evidence>
<feature type="transmembrane region" description="Helical" evidence="2">
    <location>
        <begin position="12"/>
        <end position="35"/>
    </location>
</feature>
<keyword evidence="5" id="KW-1185">Reference proteome</keyword>
<name>A0ABY3SHS0_9BACL</name>
<sequence>MKSVRLWCKELVFSVIHGVIELIVYFPLILLAHLYVSGTKLGLTLLMLLACYALGCLGGLTRILMRRGLEYLFALLAGAGIAIAVQGNDWHGWASSVIGFFAVYRGIQFVKYAWSSVFPPSAYLFGFVVYLIGVPIMGQVSLTAPYVPYMNGTGMISLLIFLFHLNRLQLLRATLSGTAEAQASMANAVQRSNRIWLSILIVIIAAIAFFQQIRQVLSDTLRGIMRWLAGMMHSGAPAATPSPAPEQQMPMPPPSEPTSGPTWWDILWGYVQVVIGYLIVTGLVLFILYLAVSKLAPSLQAWFKRLLSRTRYGKQQITSEHYTDEQESLLVWKNIPGTWLSQLTNRFRKRTDAGPSWADLSSNRERVKYLYVRWIRDSVSRGYSFQTAQTPKEIGQQLSEKGIVPQDAAAAMTEAYNQVRYGDLEVNDETVQRVQQVAEALSGKKHGSSK</sequence>
<dbReference type="EMBL" id="CP090978">
    <property type="protein sequence ID" value="UJF32746.1"/>
    <property type="molecule type" value="Genomic_DNA"/>
</dbReference>